<dbReference type="EMBL" id="FRCP01000016">
    <property type="protein sequence ID" value="SHM75876.1"/>
    <property type="molecule type" value="Genomic_DNA"/>
</dbReference>
<dbReference type="Proteomes" id="UP000184038">
    <property type="component" value="Unassembled WGS sequence"/>
</dbReference>
<keyword evidence="2" id="KW-1185">Reference proteome</keyword>
<dbReference type="OrthoDB" id="2052976at2"/>
<accession>A0A1M7LCQ4</accession>
<evidence type="ECO:0000313" key="1">
    <source>
        <dbReference type="EMBL" id="SHM75876.1"/>
    </source>
</evidence>
<gene>
    <name evidence="1" type="ORF">SAMN02746066_03186</name>
</gene>
<name>A0A1M7LCQ4_9FIRM</name>
<dbReference type="Gene3D" id="3.40.50.2000">
    <property type="entry name" value="Glycogen Phosphorylase B"/>
    <property type="match status" value="1"/>
</dbReference>
<proteinExistence type="predicted"/>
<sequence>MKVCIISYDEYINIPYIQKYEYYLKKHNISYDIILWDRRDVIKDNVEGTYLFKSPVRKSKLSKIIPFLKWRKFVLQILESNVYDKLIILTTIPGILIYKKLLNQYEEKYIFDIRDYTYEYLKIYKKMVNKLVQKSSITFISSEGFKSWLQPNEKICITHNITNIDKNLHDINLLKNREVITIGFVGGIRYYDENKKLIENLQNRRDIQMVYAGKVHAGIKLKEYCVKNNVVNVTFEPEFTNDQKPEIYKNIDVINAVYGDNNMVVKTALPNKLYDCILFKKPIMASENTYLAEIVKKYHLGFAIDIEKDDIYNKLYEYISKFNLQLFLEGCDELIQKVIQEEKNVTLKIEDFIGDYHNAIN</sequence>
<protein>
    <submittedName>
        <fullName evidence="1">Uncharacterized protein</fullName>
    </submittedName>
</protein>
<dbReference type="SUPFAM" id="SSF53756">
    <property type="entry name" value="UDP-Glycosyltransferase/glycogen phosphorylase"/>
    <property type="match status" value="1"/>
</dbReference>
<reference evidence="1 2" key="1">
    <citation type="submission" date="2016-11" db="EMBL/GenBank/DDBJ databases">
        <authorList>
            <person name="Jaros S."/>
            <person name="Januszkiewicz K."/>
            <person name="Wedrychowicz H."/>
        </authorList>
    </citation>
    <scope>NUCLEOTIDE SEQUENCE [LARGE SCALE GENOMIC DNA]</scope>
    <source>
        <strain evidence="1 2">DSM 15930</strain>
    </source>
</reference>
<evidence type="ECO:0000313" key="2">
    <source>
        <dbReference type="Proteomes" id="UP000184038"/>
    </source>
</evidence>
<dbReference type="STRING" id="1120996.SAMN02746066_03186"/>
<dbReference type="RefSeq" id="WP_073289391.1">
    <property type="nucleotide sequence ID" value="NZ_FRCP01000016.1"/>
</dbReference>
<dbReference type="AlphaFoldDB" id="A0A1M7LCQ4"/>
<organism evidence="1 2">
    <name type="scientific">Anaerosporobacter mobilis DSM 15930</name>
    <dbReference type="NCBI Taxonomy" id="1120996"/>
    <lineage>
        <taxon>Bacteria</taxon>
        <taxon>Bacillati</taxon>
        <taxon>Bacillota</taxon>
        <taxon>Clostridia</taxon>
        <taxon>Lachnospirales</taxon>
        <taxon>Lachnospiraceae</taxon>
        <taxon>Anaerosporobacter</taxon>
    </lineage>
</organism>